<dbReference type="SUPFAM" id="SSF75005">
    <property type="entry name" value="Arabinanase/levansucrase/invertase"/>
    <property type="match status" value="1"/>
</dbReference>
<sequence>MPIFYHAGAYLGLVTIFQQSSTDFAWPELAWSPDTMEWHRVNIETEFIPRSKKVLDYDYGCIYCSAPIIRKDKILIYYCGSDWKHTSWRNGHICLATLRADGFAGFEQAAKDKPAVITTNPVAYNGNPIRVSADVEEGGSLKVTVLSEDGKKQIAAKPITKTVTDACLELGEKVEGKTVQLKFELNNAKLYSFNFESPKP</sequence>
<gene>
    <name evidence="1" type="ORF">LCGC14_2033490</name>
</gene>
<dbReference type="EMBL" id="LAZR01023712">
    <property type="protein sequence ID" value="KKL77577.1"/>
    <property type="molecule type" value="Genomic_DNA"/>
</dbReference>
<proteinExistence type="predicted"/>
<evidence type="ECO:0008006" key="2">
    <source>
        <dbReference type="Google" id="ProtNLM"/>
    </source>
</evidence>
<evidence type="ECO:0000313" key="1">
    <source>
        <dbReference type="EMBL" id="KKL77577.1"/>
    </source>
</evidence>
<dbReference type="AlphaFoldDB" id="A0A0F9HQZ0"/>
<organism evidence="1">
    <name type="scientific">marine sediment metagenome</name>
    <dbReference type="NCBI Taxonomy" id="412755"/>
    <lineage>
        <taxon>unclassified sequences</taxon>
        <taxon>metagenomes</taxon>
        <taxon>ecological metagenomes</taxon>
    </lineage>
</organism>
<accession>A0A0F9HQZ0</accession>
<reference evidence="1" key="1">
    <citation type="journal article" date="2015" name="Nature">
        <title>Complex archaea that bridge the gap between prokaryotes and eukaryotes.</title>
        <authorList>
            <person name="Spang A."/>
            <person name="Saw J.H."/>
            <person name="Jorgensen S.L."/>
            <person name="Zaremba-Niedzwiedzka K."/>
            <person name="Martijn J."/>
            <person name="Lind A.E."/>
            <person name="van Eijk R."/>
            <person name="Schleper C."/>
            <person name="Guy L."/>
            <person name="Ettema T.J."/>
        </authorList>
    </citation>
    <scope>NUCLEOTIDE SEQUENCE</scope>
</reference>
<protein>
    <recommendedName>
        <fullName evidence="2">Glycosyl hydrolase family 32 N-terminal domain-containing protein</fullName>
    </recommendedName>
</protein>
<comment type="caution">
    <text evidence="1">The sequence shown here is derived from an EMBL/GenBank/DDBJ whole genome shotgun (WGS) entry which is preliminary data.</text>
</comment>
<name>A0A0F9HQZ0_9ZZZZ</name>
<dbReference type="InterPro" id="IPR023296">
    <property type="entry name" value="Glyco_hydro_beta-prop_sf"/>
</dbReference>